<dbReference type="InterPro" id="IPR051017">
    <property type="entry name" value="Aldolase-II_Adducin_sf"/>
</dbReference>
<dbReference type="GeneID" id="25290218"/>
<evidence type="ECO:0000313" key="2">
    <source>
        <dbReference type="EMBL" id="KIX07494.1"/>
    </source>
</evidence>
<dbReference type="HOGENOM" id="CLU_006033_1_0_1"/>
<dbReference type="AlphaFoldDB" id="A0A0D2INX5"/>
<proteinExistence type="predicted"/>
<dbReference type="InterPro" id="IPR001303">
    <property type="entry name" value="Aldolase_II/adducin_N"/>
</dbReference>
<dbReference type="Gene3D" id="3.40.225.10">
    <property type="entry name" value="Class II aldolase/adducin N-terminal domain"/>
    <property type="match status" value="1"/>
</dbReference>
<dbReference type="RefSeq" id="XP_013274630.1">
    <property type="nucleotide sequence ID" value="XM_013419176.1"/>
</dbReference>
<dbReference type="InterPro" id="IPR036409">
    <property type="entry name" value="Aldolase_II/adducin_N_sf"/>
</dbReference>
<sequence>MSPPAAIETITQTTGAKTEDAVTVKGVNNVSGRPGFRYGAVPRKAAQTEPLKQVRIPIFDNMEDERAGGHVTVRDPILTDDFWINPHAKSFSRMKPEDLCLVNDKGVVVGGNMHAVNPAGFSIHSAVHRARPDVIAAVHCHSVPSKAFASFGKRLDMINQDACRFYNCHSVYEGKAVILQNHGLLAVGKTVDGATFNFGALDRCIEAQLMADAAGKNRGWETIKVGHAEAEFTRHVYNDELEYVTFQPAFEEVVYNSTGELSLTVGNEKYPDESMNSFGRSAHVVK</sequence>
<dbReference type="PANTHER" id="PTHR10672:SF39">
    <property type="entry name" value="CLASS II ALDOLASE_ADDUCIN N-TERMINAL DOMAIN-CONTAINING PROTEIN"/>
    <property type="match status" value="1"/>
</dbReference>
<keyword evidence="3" id="KW-1185">Reference proteome</keyword>
<reference evidence="2 3" key="1">
    <citation type="submission" date="2015-01" db="EMBL/GenBank/DDBJ databases">
        <title>The Genome Sequence of Rhinocladiella mackenzie CBS 650.93.</title>
        <authorList>
            <consortium name="The Broad Institute Genomics Platform"/>
            <person name="Cuomo C."/>
            <person name="de Hoog S."/>
            <person name="Gorbushina A."/>
            <person name="Stielow B."/>
            <person name="Teixiera M."/>
            <person name="Abouelleil A."/>
            <person name="Chapman S.B."/>
            <person name="Priest M."/>
            <person name="Young S.K."/>
            <person name="Wortman J."/>
            <person name="Nusbaum C."/>
            <person name="Birren B."/>
        </authorList>
    </citation>
    <scope>NUCLEOTIDE SEQUENCE [LARGE SCALE GENOMIC DNA]</scope>
    <source>
        <strain evidence="2 3">CBS 650.93</strain>
    </source>
</reference>
<dbReference type="Proteomes" id="UP000053617">
    <property type="component" value="Unassembled WGS sequence"/>
</dbReference>
<organism evidence="2 3">
    <name type="scientific">Rhinocladiella mackenziei CBS 650.93</name>
    <dbReference type="NCBI Taxonomy" id="1442369"/>
    <lineage>
        <taxon>Eukaryota</taxon>
        <taxon>Fungi</taxon>
        <taxon>Dikarya</taxon>
        <taxon>Ascomycota</taxon>
        <taxon>Pezizomycotina</taxon>
        <taxon>Eurotiomycetes</taxon>
        <taxon>Chaetothyriomycetidae</taxon>
        <taxon>Chaetothyriales</taxon>
        <taxon>Herpotrichiellaceae</taxon>
        <taxon>Rhinocladiella</taxon>
    </lineage>
</organism>
<dbReference type="GO" id="GO:0051015">
    <property type="term" value="F:actin filament binding"/>
    <property type="evidence" value="ECO:0007669"/>
    <property type="project" value="TreeGrafter"/>
</dbReference>
<dbReference type="OrthoDB" id="3238794at2759"/>
<dbReference type="SMART" id="SM01007">
    <property type="entry name" value="Aldolase_II"/>
    <property type="match status" value="1"/>
</dbReference>
<protein>
    <recommendedName>
        <fullName evidence="1">Class II aldolase/adducin N-terminal domain-containing protein</fullName>
    </recommendedName>
</protein>
<dbReference type="EMBL" id="KN847476">
    <property type="protein sequence ID" value="KIX07494.1"/>
    <property type="molecule type" value="Genomic_DNA"/>
</dbReference>
<dbReference type="GO" id="GO:0005856">
    <property type="term" value="C:cytoskeleton"/>
    <property type="evidence" value="ECO:0007669"/>
    <property type="project" value="TreeGrafter"/>
</dbReference>
<feature type="domain" description="Class II aldolase/adducin N-terminal" evidence="1">
    <location>
        <begin position="49"/>
        <end position="209"/>
    </location>
</feature>
<evidence type="ECO:0000313" key="3">
    <source>
        <dbReference type="Proteomes" id="UP000053617"/>
    </source>
</evidence>
<dbReference type="Pfam" id="PF00596">
    <property type="entry name" value="Aldolase_II"/>
    <property type="match status" value="2"/>
</dbReference>
<accession>A0A0D2INX5</accession>
<dbReference type="PANTHER" id="PTHR10672">
    <property type="entry name" value="ADDUCIN"/>
    <property type="match status" value="1"/>
</dbReference>
<name>A0A0D2INX5_9EURO</name>
<dbReference type="STRING" id="1442369.A0A0D2INX5"/>
<dbReference type="SUPFAM" id="SSF53639">
    <property type="entry name" value="AraD/HMP-PK domain-like"/>
    <property type="match status" value="1"/>
</dbReference>
<dbReference type="VEuPathDB" id="FungiDB:Z518_02147"/>
<evidence type="ECO:0000259" key="1">
    <source>
        <dbReference type="SMART" id="SM01007"/>
    </source>
</evidence>
<gene>
    <name evidence="2" type="ORF">Z518_02147</name>
</gene>